<dbReference type="EC" id="3.4.-.-" evidence="4"/>
<gene>
    <name evidence="4" type="ORF">ACFSL2_17440</name>
</gene>
<sequence>MTLGLGIALATTTSFTVAAVGGSGNDERVQPGEAGAAVAFTGPSSGAAAAVPDRQSGASRNQEREPLETPRAGITVPRDASMPVEEAAPVQVEAPPVLPGCDGEATGSGLNGQVPESELCALWDGYPPIRADAAVALARLNLAYTEQFGEPMCLTDGYRSYAQQVAARAAKPTLTATPGRSNHGWGLAVDICADSYAGERWDWLKAHGPEHGWDNPRWAQPGGSGPYEPWHWEFTAAVAQIDDHH</sequence>
<proteinExistence type="predicted"/>
<protein>
    <submittedName>
        <fullName evidence="4">M15 family metallopeptidase</fullName>
        <ecNumber evidence="4">3.4.-.-</ecNumber>
    </submittedName>
</protein>
<accession>A0ABW4V9M6</accession>
<feature type="region of interest" description="Disordered" evidence="1">
    <location>
        <begin position="37"/>
        <end position="74"/>
    </location>
</feature>
<dbReference type="Gene3D" id="3.30.1380.10">
    <property type="match status" value="1"/>
</dbReference>
<feature type="signal peptide" evidence="2">
    <location>
        <begin position="1"/>
        <end position="18"/>
    </location>
</feature>
<evidence type="ECO:0000256" key="2">
    <source>
        <dbReference type="SAM" id="SignalP"/>
    </source>
</evidence>
<dbReference type="GO" id="GO:0016787">
    <property type="term" value="F:hydrolase activity"/>
    <property type="evidence" value="ECO:0007669"/>
    <property type="project" value="UniProtKB-KW"/>
</dbReference>
<dbReference type="Pfam" id="PF02557">
    <property type="entry name" value="VanY"/>
    <property type="match status" value="1"/>
</dbReference>
<feature type="chain" id="PRO_5046676183" evidence="2">
    <location>
        <begin position="19"/>
        <end position="245"/>
    </location>
</feature>
<evidence type="ECO:0000259" key="3">
    <source>
        <dbReference type="Pfam" id="PF02557"/>
    </source>
</evidence>
<keyword evidence="4" id="KW-0378">Hydrolase</keyword>
<organism evidence="4 5">
    <name type="scientific">Promicromonospora aerolata</name>
    <dbReference type="NCBI Taxonomy" id="195749"/>
    <lineage>
        <taxon>Bacteria</taxon>
        <taxon>Bacillati</taxon>
        <taxon>Actinomycetota</taxon>
        <taxon>Actinomycetes</taxon>
        <taxon>Micrococcales</taxon>
        <taxon>Promicromonosporaceae</taxon>
        <taxon>Promicromonospora</taxon>
    </lineage>
</organism>
<keyword evidence="2" id="KW-0732">Signal</keyword>
<comment type="caution">
    <text evidence="4">The sequence shown here is derived from an EMBL/GenBank/DDBJ whole genome shotgun (WGS) entry which is preliminary data.</text>
</comment>
<dbReference type="CDD" id="cd14814">
    <property type="entry name" value="Peptidase_M15"/>
    <property type="match status" value="1"/>
</dbReference>
<dbReference type="EMBL" id="JBHUHF010000001">
    <property type="protein sequence ID" value="MFD2027300.1"/>
    <property type="molecule type" value="Genomic_DNA"/>
</dbReference>
<reference evidence="5" key="1">
    <citation type="journal article" date="2019" name="Int. J. Syst. Evol. Microbiol.">
        <title>The Global Catalogue of Microorganisms (GCM) 10K type strain sequencing project: providing services to taxonomists for standard genome sequencing and annotation.</title>
        <authorList>
            <consortium name="The Broad Institute Genomics Platform"/>
            <consortium name="The Broad Institute Genome Sequencing Center for Infectious Disease"/>
            <person name="Wu L."/>
            <person name="Ma J."/>
        </authorList>
    </citation>
    <scope>NUCLEOTIDE SEQUENCE [LARGE SCALE GENOMIC DNA]</scope>
    <source>
        <strain evidence="5">CCM 7043</strain>
    </source>
</reference>
<dbReference type="Proteomes" id="UP001597338">
    <property type="component" value="Unassembled WGS sequence"/>
</dbReference>
<evidence type="ECO:0000313" key="4">
    <source>
        <dbReference type="EMBL" id="MFD2027300.1"/>
    </source>
</evidence>
<dbReference type="RefSeq" id="WP_377199050.1">
    <property type="nucleotide sequence ID" value="NZ_JBHUHF010000001.1"/>
</dbReference>
<evidence type="ECO:0000256" key="1">
    <source>
        <dbReference type="SAM" id="MobiDB-lite"/>
    </source>
</evidence>
<feature type="domain" description="D-alanyl-D-alanine carboxypeptidase-like core" evidence="3">
    <location>
        <begin position="130"/>
        <end position="235"/>
    </location>
</feature>
<dbReference type="InterPro" id="IPR009045">
    <property type="entry name" value="Zn_M74/Hedgehog-like"/>
</dbReference>
<dbReference type="SUPFAM" id="SSF55166">
    <property type="entry name" value="Hedgehog/DD-peptidase"/>
    <property type="match status" value="1"/>
</dbReference>
<dbReference type="InterPro" id="IPR003709">
    <property type="entry name" value="VanY-like_core_dom"/>
</dbReference>
<evidence type="ECO:0000313" key="5">
    <source>
        <dbReference type="Proteomes" id="UP001597338"/>
    </source>
</evidence>
<name>A0ABW4V9M6_9MICO</name>
<keyword evidence="5" id="KW-1185">Reference proteome</keyword>